<dbReference type="Gene3D" id="3.30.700.10">
    <property type="entry name" value="Glycoprotein, Type 4 Pilin"/>
    <property type="match status" value="1"/>
</dbReference>
<sequence>MVVLGILSLLAVLTTPSYLEELNRKRALVSIDETQQILDAARSYRSDKGSWPGNATCSNALTVLSNSTDRYLAGVSSFNRYNSPYSTSCTAKTFSLDQEAVADWDGYLVNSLAGTEIVDSASHLVRSTIGIPGSEPALDAKLSRVATGNAELNRMRTTLLLGNNNVTEVNKLEAVSGQFSGAVSGATLTVAQTAAIGGLLQAQGESQFVGKAAFADEVILNKVAVAGTGGCTTGAIARDSIGKTLSCQSGIWTSNSGALDGPYRVSGNSLGAWAMCTLNYGSGNSKSLTYSNGNWFYSGSGTQVVYCYK</sequence>
<dbReference type="InterPro" id="IPR045584">
    <property type="entry name" value="Pilin-like"/>
</dbReference>
<dbReference type="AlphaFoldDB" id="A0A7V8EDB2"/>
<comment type="caution">
    <text evidence="1">The sequence shown here is derived from an EMBL/GenBank/DDBJ whole genome shotgun (WGS) entry which is preliminary data.</text>
</comment>
<name>A0A7V8EDB2_PSEPU</name>
<organism evidence="1 2">
    <name type="scientific">Pseudomonas putida</name>
    <name type="common">Arthrobacter siderocapsulatus</name>
    <dbReference type="NCBI Taxonomy" id="303"/>
    <lineage>
        <taxon>Bacteria</taxon>
        <taxon>Pseudomonadati</taxon>
        <taxon>Pseudomonadota</taxon>
        <taxon>Gammaproteobacteria</taxon>
        <taxon>Pseudomonadales</taxon>
        <taxon>Pseudomonadaceae</taxon>
        <taxon>Pseudomonas</taxon>
    </lineage>
</organism>
<evidence type="ECO:0000313" key="1">
    <source>
        <dbReference type="EMBL" id="KAF0252731.1"/>
    </source>
</evidence>
<dbReference type="Proteomes" id="UP000442695">
    <property type="component" value="Unassembled WGS sequence"/>
</dbReference>
<evidence type="ECO:0000313" key="2">
    <source>
        <dbReference type="Proteomes" id="UP000442695"/>
    </source>
</evidence>
<dbReference type="SUPFAM" id="SSF54523">
    <property type="entry name" value="Pili subunits"/>
    <property type="match status" value="1"/>
</dbReference>
<protein>
    <submittedName>
        <fullName evidence="1">Pili assembly chaperone</fullName>
    </submittedName>
</protein>
<proteinExistence type="predicted"/>
<gene>
    <name evidence="1" type="ORF">GN299_21905</name>
</gene>
<dbReference type="EMBL" id="WOWR01000036">
    <property type="protein sequence ID" value="KAF0252731.1"/>
    <property type="molecule type" value="Genomic_DNA"/>
</dbReference>
<accession>A0A7V8EDB2</accession>
<reference evidence="1 2" key="1">
    <citation type="submission" date="2019-12" db="EMBL/GenBank/DDBJ databases">
        <authorList>
            <person name="Woiski C."/>
        </authorList>
    </citation>
    <scope>NUCLEOTIDE SEQUENCE [LARGE SCALE GENOMIC DNA]</scope>
    <source>
        <strain evidence="1 2">BOE100</strain>
    </source>
</reference>